<feature type="compositionally biased region" description="Low complexity" evidence="1">
    <location>
        <begin position="86"/>
        <end position="97"/>
    </location>
</feature>
<evidence type="ECO:0000313" key="4">
    <source>
        <dbReference type="EMBL" id="ATZ26954.1"/>
    </source>
</evidence>
<dbReference type="RefSeq" id="WP_037688489.1">
    <property type="nucleotide sequence ID" value="NZ_CP024985.1"/>
</dbReference>
<keyword evidence="5" id="KW-1185">Reference proteome</keyword>
<keyword evidence="2" id="KW-0472">Membrane</keyword>
<keyword evidence="2" id="KW-0812">Transmembrane</keyword>
<feature type="region of interest" description="Disordered" evidence="1">
    <location>
        <begin position="1"/>
        <end position="21"/>
    </location>
</feature>
<gene>
    <name evidence="4" type="ORF">SLAV_25805</name>
</gene>
<dbReference type="Gene3D" id="2.60.40.1240">
    <property type="match status" value="1"/>
</dbReference>
<reference evidence="4 5" key="1">
    <citation type="submission" date="2017-11" db="EMBL/GenBank/DDBJ databases">
        <title>Complete genome sequence of Streptomyces lavendulae subsp. lavendulae CCM 3239 (formerly 'Streptomyces aureofaciens CCM 3239'), the producer of the angucycline-type antibiotic auricin.</title>
        <authorList>
            <person name="Busche T."/>
            <person name="Novakova R."/>
            <person name="Al'Dilaimi A."/>
            <person name="Homerova D."/>
            <person name="Feckova L."/>
            <person name="Rezuchova B."/>
            <person name="Mingyar E."/>
            <person name="Csolleiova D."/>
            <person name="Bekeova C."/>
            <person name="Winkler A."/>
            <person name="Sevcikova B."/>
            <person name="Kalinowski J."/>
            <person name="Kormanec J."/>
            <person name="Ruckert C."/>
        </authorList>
    </citation>
    <scope>NUCLEOTIDE SEQUENCE [LARGE SCALE GENOMIC DNA]</scope>
    <source>
        <strain evidence="4 5">CCM 3239</strain>
    </source>
</reference>
<dbReference type="InterPro" id="IPR029051">
    <property type="entry name" value="DUF4352"/>
</dbReference>
<feature type="domain" description="DUF4352" evidence="3">
    <location>
        <begin position="102"/>
        <end position="186"/>
    </location>
</feature>
<dbReference type="GeneID" id="49386176"/>
<keyword evidence="2" id="KW-1133">Transmembrane helix</keyword>
<name>A0A2K8PJP3_STRLA</name>
<dbReference type="Pfam" id="PF11611">
    <property type="entry name" value="DUF4352"/>
    <property type="match status" value="1"/>
</dbReference>
<feature type="compositionally biased region" description="Pro residues" evidence="1">
    <location>
        <begin position="7"/>
        <end position="21"/>
    </location>
</feature>
<dbReference type="EMBL" id="CP024985">
    <property type="protein sequence ID" value="ATZ26954.1"/>
    <property type="molecule type" value="Genomic_DNA"/>
</dbReference>
<proteinExistence type="predicted"/>
<protein>
    <submittedName>
        <fullName evidence="4">Telomeric repeat-binding factor 2</fullName>
    </submittedName>
</protein>
<feature type="region of interest" description="Disordered" evidence="1">
    <location>
        <begin position="75"/>
        <end position="98"/>
    </location>
</feature>
<evidence type="ECO:0000256" key="2">
    <source>
        <dbReference type="SAM" id="Phobius"/>
    </source>
</evidence>
<dbReference type="KEGG" id="slx:SLAV_25805"/>
<dbReference type="InterPro" id="IPR029050">
    <property type="entry name" value="Immunoprotect_excell_Ig-like"/>
</dbReference>
<evidence type="ECO:0000313" key="5">
    <source>
        <dbReference type="Proteomes" id="UP000231791"/>
    </source>
</evidence>
<feature type="transmembrane region" description="Helical" evidence="2">
    <location>
        <begin position="31"/>
        <end position="54"/>
    </location>
</feature>
<evidence type="ECO:0000256" key="1">
    <source>
        <dbReference type="SAM" id="MobiDB-lite"/>
    </source>
</evidence>
<dbReference type="OrthoDB" id="3482269at2"/>
<accession>A0A2K8PJP3</accession>
<evidence type="ECO:0000259" key="3">
    <source>
        <dbReference type="Pfam" id="PF11611"/>
    </source>
</evidence>
<organism evidence="4 5">
    <name type="scientific">Streptomyces lavendulae subsp. lavendulae</name>
    <dbReference type="NCBI Taxonomy" id="58340"/>
    <lineage>
        <taxon>Bacteria</taxon>
        <taxon>Bacillati</taxon>
        <taxon>Actinomycetota</taxon>
        <taxon>Actinomycetes</taxon>
        <taxon>Kitasatosporales</taxon>
        <taxon>Streptomycetaceae</taxon>
        <taxon>Streptomyces</taxon>
    </lineage>
</organism>
<dbReference type="AlphaFoldDB" id="A0A2K8PJP3"/>
<dbReference type="Proteomes" id="UP000231791">
    <property type="component" value="Chromosome"/>
</dbReference>
<sequence>MSNPYPGQTPPPPYGYPVPPQPPKKNNVGKIIGIGCGGLIGLSLLLAACGAIIGGNDAFKKGAKDGAKSVSMPAVSAPAAAPPGSAPAASGTPASKPVAKQDVELTATPAEFNASVLAQGDDYTSVQVTVVNNGDKEVSVNILYFEVTAADGTRKTAELGAAGDQIDTVTLAKGEKVTGAVTVKGKITAKTVYFKNGLLGKSYSTSVK</sequence>